<keyword evidence="2" id="KW-1185">Reference proteome</keyword>
<organism evidence="1 2">
    <name type="scientific">Catellatospora chokoriensis</name>
    <dbReference type="NCBI Taxonomy" id="310353"/>
    <lineage>
        <taxon>Bacteria</taxon>
        <taxon>Bacillati</taxon>
        <taxon>Actinomycetota</taxon>
        <taxon>Actinomycetes</taxon>
        <taxon>Micromonosporales</taxon>
        <taxon>Micromonosporaceae</taxon>
        <taxon>Catellatospora</taxon>
    </lineage>
</organism>
<protein>
    <submittedName>
        <fullName evidence="1">Uncharacterized protein</fullName>
    </submittedName>
</protein>
<comment type="caution">
    <text evidence="1">The sequence shown here is derived from an EMBL/GenBank/DDBJ whole genome shotgun (WGS) entry which is preliminary data.</text>
</comment>
<sequence>MTDERAIQIDSDATTQAGKRIVFAGEDLADLHRDIGRMIRQLSAGPPWSMDKIGKQVEVGDGAENKGYRVNEEEVLKAWATVAQAIQNLGVNVQNAVANIVNADVVSSVNVESVRQPGTNTSRL</sequence>
<accession>A0A8J3K8H1</accession>
<gene>
    <name evidence="1" type="ORF">Cch02nite_55470</name>
</gene>
<evidence type="ECO:0000313" key="1">
    <source>
        <dbReference type="EMBL" id="GIF92103.1"/>
    </source>
</evidence>
<dbReference type="RefSeq" id="WP_120314862.1">
    <property type="nucleotide sequence ID" value="NZ_BAAALB010000016.1"/>
</dbReference>
<dbReference type="EMBL" id="BONG01000041">
    <property type="protein sequence ID" value="GIF92103.1"/>
    <property type="molecule type" value="Genomic_DNA"/>
</dbReference>
<evidence type="ECO:0000313" key="2">
    <source>
        <dbReference type="Proteomes" id="UP000619293"/>
    </source>
</evidence>
<name>A0A8J3K8H1_9ACTN</name>
<dbReference type="AlphaFoldDB" id="A0A8J3K8H1"/>
<reference evidence="1 2" key="1">
    <citation type="submission" date="2021-01" db="EMBL/GenBank/DDBJ databases">
        <title>Whole genome shotgun sequence of Catellatospora chokoriensis NBRC 107358.</title>
        <authorList>
            <person name="Komaki H."/>
            <person name="Tamura T."/>
        </authorList>
    </citation>
    <scope>NUCLEOTIDE SEQUENCE [LARGE SCALE GENOMIC DNA]</scope>
    <source>
        <strain evidence="1 2">NBRC 107358</strain>
    </source>
</reference>
<dbReference type="Proteomes" id="UP000619293">
    <property type="component" value="Unassembled WGS sequence"/>
</dbReference>
<proteinExistence type="predicted"/>